<dbReference type="PANTHER" id="PTHR19924">
    <property type="entry name" value="UTP15 U3 SMALL NUCLEOLAR RNA-ASSOCIATED PROTEIN 15 FAMILY MEMBER"/>
    <property type="match status" value="1"/>
</dbReference>
<dbReference type="PROSITE" id="PS00678">
    <property type="entry name" value="WD_REPEATS_1"/>
    <property type="match status" value="1"/>
</dbReference>
<feature type="repeat" description="WD" evidence="6">
    <location>
        <begin position="189"/>
        <end position="230"/>
    </location>
</feature>
<evidence type="ECO:0000256" key="1">
    <source>
        <dbReference type="ARBA" id="ARBA00004604"/>
    </source>
</evidence>
<dbReference type="InParanoid" id="A0A1E7FPM9"/>
<evidence type="ECO:0000313" key="8">
    <source>
        <dbReference type="EMBL" id="OEU20118.1"/>
    </source>
</evidence>
<organism evidence="8 9">
    <name type="scientific">Fragilariopsis cylindrus CCMP1102</name>
    <dbReference type="NCBI Taxonomy" id="635003"/>
    <lineage>
        <taxon>Eukaryota</taxon>
        <taxon>Sar</taxon>
        <taxon>Stramenopiles</taxon>
        <taxon>Ochrophyta</taxon>
        <taxon>Bacillariophyta</taxon>
        <taxon>Bacillariophyceae</taxon>
        <taxon>Bacillariophycidae</taxon>
        <taxon>Bacillariales</taxon>
        <taxon>Bacillariaceae</taxon>
        <taxon>Fragilariopsis</taxon>
    </lineage>
</organism>
<dbReference type="PROSITE" id="PS50082">
    <property type="entry name" value="WD_REPEATS_2"/>
    <property type="match status" value="2"/>
</dbReference>
<dbReference type="EMBL" id="KV784355">
    <property type="protein sequence ID" value="OEU20118.1"/>
    <property type="molecule type" value="Genomic_DNA"/>
</dbReference>
<keyword evidence="9" id="KW-1185">Reference proteome</keyword>
<feature type="domain" description="U3 small nucleolar RNA-associated protein 15 C-terminal" evidence="7">
    <location>
        <begin position="497"/>
        <end position="637"/>
    </location>
</feature>
<proteinExistence type="predicted"/>
<dbReference type="Gene3D" id="2.130.10.10">
    <property type="entry name" value="YVTN repeat-like/Quinoprotein amine dehydrogenase"/>
    <property type="match status" value="2"/>
</dbReference>
<dbReference type="PROSITE" id="PS50294">
    <property type="entry name" value="WD_REPEATS_REGION"/>
    <property type="match status" value="1"/>
</dbReference>
<evidence type="ECO:0000256" key="4">
    <source>
        <dbReference type="ARBA" id="ARBA00022737"/>
    </source>
</evidence>
<evidence type="ECO:0000256" key="2">
    <source>
        <dbReference type="ARBA" id="ARBA00022552"/>
    </source>
</evidence>
<accession>A0A1E7FPM9</accession>
<keyword evidence="4" id="KW-0677">Repeat</keyword>
<dbReference type="OrthoDB" id="431715at2759"/>
<dbReference type="AlphaFoldDB" id="A0A1E7FPM9"/>
<dbReference type="GO" id="GO:0005730">
    <property type="term" value="C:nucleolus"/>
    <property type="evidence" value="ECO:0007669"/>
    <property type="project" value="UniProtKB-SubCell"/>
</dbReference>
<feature type="repeat" description="WD" evidence="6">
    <location>
        <begin position="271"/>
        <end position="284"/>
    </location>
</feature>
<evidence type="ECO:0000313" key="9">
    <source>
        <dbReference type="Proteomes" id="UP000095751"/>
    </source>
</evidence>
<evidence type="ECO:0000256" key="5">
    <source>
        <dbReference type="ARBA" id="ARBA00023242"/>
    </source>
</evidence>
<dbReference type="GO" id="GO:0006364">
    <property type="term" value="P:rRNA processing"/>
    <property type="evidence" value="ECO:0007669"/>
    <property type="project" value="UniProtKB-KW"/>
</dbReference>
<name>A0A1E7FPM9_9STRA</name>
<dbReference type="InterPro" id="IPR015943">
    <property type="entry name" value="WD40/YVTN_repeat-like_dom_sf"/>
</dbReference>
<dbReference type="SUPFAM" id="SSF50978">
    <property type="entry name" value="WD40 repeat-like"/>
    <property type="match status" value="1"/>
</dbReference>
<keyword evidence="2" id="KW-0698">rRNA processing</keyword>
<dbReference type="InterPro" id="IPR018983">
    <property type="entry name" value="U3_snoRNA-assocProt_15_C"/>
</dbReference>
<evidence type="ECO:0000256" key="3">
    <source>
        <dbReference type="ARBA" id="ARBA00022574"/>
    </source>
</evidence>
<dbReference type="Pfam" id="PF09384">
    <property type="entry name" value="UTP15_C"/>
    <property type="match status" value="1"/>
</dbReference>
<dbReference type="InterPro" id="IPR019775">
    <property type="entry name" value="WD40_repeat_CS"/>
</dbReference>
<protein>
    <submittedName>
        <fullName evidence="8">WD40 repeat-like protein</fullName>
    </submittedName>
</protein>
<evidence type="ECO:0000259" key="7">
    <source>
        <dbReference type="Pfam" id="PF09384"/>
    </source>
</evidence>
<reference evidence="8 9" key="1">
    <citation type="submission" date="2016-09" db="EMBL/GenBank/DDBJ databases">
        <title>Extensive genetic diversity and differential bi-allelic expression allows diatom success in the polar Southern Ocean.</title>
        <authorList>
            <consortium name="DOE Joint Genome Institute"/>
            <person name="Mock T."/>
            <person name="Otillar R.P."/>
            <person name="Strauss J."/>
            <person name="Dupont C."/>
            <person name="Frickenhaus S."/>
            <person name="Maumus F."/>
            <person name="Mcmullan M."/>
            <person name="Sanges R."/>
            <person name="Schmutz J."/>
            <person name="Toseland A."/>
            <person name="Valas R."/>
            <person name="Veluchamy A."/>
            <person name="Ward B.J."/>
            <person name="Allen A."/>
            <person name="Barry K."/>
            <person name="Falciatore A."/>
            <person name="Ferrante M."/>
            <person name="Fortunato A.E."/>
            <person name="Gloeckner G."/>
            <person name="Gruber A."/>
            <person name="Hipkin R."/>
            <person name="Janech M."/>
            <person name="Kroth P."/>
            <person name="Leese F."/>
            <person name="Lindquist E."/>
            <person name="Lyon B.R."/>
            <person name="Martin J."/>
            <person name="Mayer C."/>
            <person name="Parker M."/>
            <person name="Quesneville H."/>
            <person name="Raymond J."/>
            <person name="Uhlig C."/>
            <person name="Valentin K.U."/>
            <person name="Worden A.Z."/>
            <person name="Armbrust E.V."/>
            <person name="Bowler C."/>
            <person name="Green B."/>
            <person name="Moulton V."/>
            <person name="Van Oosterhout C."/>
            <person name="Grigoriev I."/>
        </authorList>
    </citation>
    <scope>NUCLEOTIDE SEQUENCE [LARGE SCALE GENOMIC DNA]</scope>
    <source>
        <strain evidence="8 9">CCMP1102</strain>
    </source>
</reference>
<dbReference type="KEGG" id="fcy:FRACYDRAFT_224661"/>
<gene>
    <name evidence="8" type="ORF">FRACYDRAFT_224661</name>
</gene>
<dbReference type="PANTHER" id="PTHR19924:SF26">
    <property type="entry name" value="U3 SMALL NUCLEOLAR RNA-ASSOCIATED PROTEIN 15 HOMOLOG"/>
    <property type="match status" value="1"/>
</dbReference>
<dbReference type="InterPro" id="IPR001680">
    <property type="entry name" value="WD40_rpt"/>
</dbReference>
<dbReference type="SMART" id="SM00320">
    <property type="entry name" value="WD40"/>
    <property type="match status" value="5"/>
</dbReference>
<sequence length="650" mass="71788">MGTPSTRNYKTTSTLQSKRHTVASVTLGQDGFADTNEARYWTQKLGIGSSKKYDTSKNAKKYAHSRSLYIPPNREAIAQQVLFGPLLTSKHPPFAVVCGPRVNLYGTSTTGSSFVRALYQSGNTKTNSSSNENNPLVINELEPDRSVQTGGNLALGASFRNDGRLLAVGTDAGEARICDVTMRSTIATFSSNTMPIRSIEWFRNGQYILTGGDDGIARIWNLSSTQKTKPMIQLKGHGDVIRCTALWQQEKKKKTATATSTQQQQWTELAVTGSYDHTIRVWNVHNVGVEQQKPKQNNMSMMMMMDVDDDGSGKKEAEKEDEQSRCLAVLNHGAPVEALCFLKSENNPDVPMWLLSAGGTTIKVWNPLSGQCIATVTTHHRKTITSLLPVLRTNYEDDSTKMKTISQRILSASLDGVIQIHSWDPKTGAMRHLYSTKLTDSITSVATDTTGDRFAFGTVSGHVLFKMKGPSVTDKKSTKVPKAGTYSFFQRGMNADPNSGDYTVTTKTKKQRKLNKYNFALKKFRYAEALDEVISTRNPKNIAGVLEELGKRRGLTHALSNRDEETLEPILRFVSRYIKKPDYTSILVGVAHILIDIYGDVAGESDEVDGLFRKLKHQIKLECMAQKSLMLLVGQIEASMTGSATVTPSL</sequence>
<comment type="subcellular location">
    <subcellularLocation>
        <location evidence="1">Nucleus</location>
        <location evidence="1">Nucleolus</location>
    </subcellularLocation>
</comment>
<dbReference type="Proteomes" id="UP000095751">
    <property type="component" value="Unassembled WGS sequence"/>
</dbReference>
<keyword evidence="3 6" id="KW-0853">WD repeat</keyword>
<dbReference type="Pfam" id="PF00400">
    <property type="entry name" value="WD40"/>
    <property type="match status" value="2"/>
</dbReference>
<dbReference type="InterPro" id="IPR036322">
    <property type="entry name" value="WD40_repeat_dom_sf"/>
</dbReference>
<keyword evidence="5" id="KW-0539">Nucleus</keyword>
<dbReference type="GO" id="GO:0045943">
    <property type="term" value="P:positive regulation of transcription by RNA polymerase I"/>
    <property type="evidence" value="ECO:0007669"/>
    <property type="project" value="TreeGrafter"/>
</dbReference>
<evidence type="ECO:0000256" key="6">
    <source>
        <dbReference type="PROSITE-ProRule" id="PRU00221"/>
    </source>
</evidence>